<reference evidence="2 3" key="1">
    <citation type="submission" date="2018-08" db="EMBL/GenBank/DDBJ databases">
        <title>A genome reference for cultivated species of the human gut microbiota.</title>
        <authorList>
            <person name="Zou Y."/>
            <person name="Xue W."/>
            <person name="Luo G."/>
        </authorList>
    </citation>
    <scope>NUCLEOTIDE SEQUENCE [LARGE SCALE GENOMIC DNA]</scope>
    <source>
        <strain evidence="2 3">AF14-18</strain>
    </source>
</reference>
<dbReference type="Proteomes" id="UP000284543">
    <property type="component" value="Unassembled WGS sequence"/>
</dbReference>
<keyword evidence="2" id="KW-0413">Isomerase</keyword>
<feature type="domain" description="Xylose isomerase-like TIM barrel" evidence="1">
    <location>
        <begin position="21"/>
        <end position="269"/>
    </location>
</feature>
<protein>
    <submittedName>
        <fullName evidence="2">Sugar phosphate isomerase/epimerase</fullName>
    </submittedName>
</protein>
<evidence type="ECO:0000259" key="1">
    <source>
        <dbReference type="Pfam" id="PF01261"/>
    </source>
</evidence>
<dbReference type="SUPFAM" id="SSF51658">
    <property type="entry name" value="Xylose isomerase-like"/>
    <property type="match status" value="1"/>
</dbReference>
<dbReference type="InterPro" id="IPR036237">
    <property type="entry name" value="Xyl_isomerase-like_sf"/>
</dbReference>
<accession>A0A412ZBS9</accession>
<dbReference type="InterPro" id="IPR050312">
    <property type="entry name" value="IolE/XylAMocC-like"/>
</dbReference>
<comment type="caution">
    <text evidence="2">The sequence shown here is derived from an EMBL/GenBank/DDBJ whole genome shotgun (WGS) entry which is preliminary data.</text>
</comment>
<dbReference type="Gene3D" id="3.20.20.150">
    <property type="entry name" value="Divalent-metal-dependent TIM barrel enzymes"/>
    <property type="match status" value="1"/>
</dbReference>
<evidence type="ECO:0000313" key="3">
    <source>
        <dbReference type="Proteomes" id="UP000284543"/>
    </source>
</evidence>
<dbReference type="PANTHER" id="PTHR12110">
    <property type="entry name" value="HYDROXYPYRUVATE ISOMERASE"/>
    <property type="match status" value="1"/>
</dbReference>
<name>A0A412ZBS9_9FIRM</name>
<dbReference type="RefSeq" id="WP_002564919.1">
    <property type="nucleotide sequence ID" value="NZ_CABKUK010000001.1"/>
</dbReference>
<sequence>MKIGVRAHDYGKHSIEGLASLLREEGYDGAQLALPKVFEEIDSYEDIRLSHIERIRRAFEKNRVEIPVMGCYMDLGNPDRSVREYAVETLKNCLLYAKEMGAGVVGTETAYPRLSREERAAWCPYMMDSLMRVMEEAQRIDMKLAIEPVYWHPLADLETTLKTIRMVDDPEHLRLIFDASNLLEFPETTDQDAYWNQWLASVGTYIDVMHIKDYSLGKDRAYQPKQLGEGILRYAEISRWLHENKPDMYLLREEMNPASAGADIAFMRRM</sequence>
<gene>
    <name evidence="2" type="ORF">DWW02_07630</name>
</gene>
<dbReference type="InterPro" id="IPR013022">
    <property type="entry name" value="Xyl_isomerase-like_TIM-brl"/>
</dbReference>
<evidence type="ECO:0000313" key="2">
    <source>
        <dbReference type="EMBL" id="RGV77527.1"/>
    </source>
</evidence>
<dbReference type="AlphaFoldDB" id="A0A412ZBS9"/>
<dbReference type="PANTHER" id="PTHR12110:SF53">
    <property type="entry name" value="BLR5974 PROTEIN"/>
    <property type="match status" value="1"/>
</dbReference>
<organism evidence="2 3">
    <name type="scientific">Enterocloster bolteae</name>
    <dbReference type="NCBI Taxonomy" id="208479"/>
    <lineage>
        <taxon>Bacteria</taxon>
        <taxon>Bacillati</taxon>
        <taxon>Bacillota</taxon>
        <taxon>Clostridia</taxon>
        <taxon>Lachnospirales</taxon>
        <taxon>Lachnospiraceae</taxon>
        <taxon>Enterocloster</taxon>
    </lineage>
</organism>
<dbReference type="EMBL" id="QRZM01000002">
    <property type="protein sequence ID" value="RGV77527.1"/>
    <property type="molecule type" value="Genomic_DNA"/>
</dbReference>
<proteinExistence type="predicted"/>
<dbReference type="KEGG" id="cbol:CGC65_18740"/>
<dbReference type="GO" id="GO:0016853">
    <property type="term" value="F:isomerase activity"/>
    <property type="evidence" value="ECO:0007669"/>
    <property type="project" value="UniProtKB-KW"/>
</dbReference>
<dbReference type="Pfam" id="PF01261">
    <property type="entry name" value="AP_endonuc_2"/>
    <property type="match status" value="1"/>
</dbReference>